<evidence type="ECO:0000313" key="2">
    <source>
        <dbReference type="Proteomes" id="UP001253193"/>
    </source>
</evidence>
<evidence type="ECO:0000313" key="1">
    <source>
        <dbReference type="EMBL" id="MDS1820891.1"/>
    </source>
</evidence>
<comment type="caution">
    <text evidence="1">The sequence shown here is derived from an EMBL/GenBank/DDBJ whole genome shotgun (WGS) entry which is preliminary data.</text>
</comment>
<sequence>MNSAQTFPKKAQDELDALALYNLYNSNKSNREDQNATLKSLKAKRKFRPIWSAMCSLQHNQIATSLIENDIHSHIGQKNIKIKGKSYVVTLYFLPVTLSTSPDIESTESLNPETGGVNSIEVMAALPNQTCNDIAETIKKHINLKDEEKISILSGLIDRNLLTEYAGLEFISGLTNRLADYAKDQSKDEAIVKWLAKFDAMQSVYLSPLQPEDHRALVLYTLTEEKNDTVGEKLKSLNCLVNNYHGSFVQRSDYALGSEIHEIITNTYRNAISRYNGSVSIVCSTLPPQTYAFLRLSYFSNTLVNMVNISKGLWGGVSECKIDCSSVSEYLTKIDVSIQTADGGGVFSMSQIYEPSYRYNPDDEISCHADMVKHIAQVNTTFTIS</sequence>
<reference evidence="1" key="1">
    <citation type="submission" date="2023-06" db="EMBL/GenBank/DDBJ databases">
        <title>Genomic Diversity of Vibrio spp. and Metagenomic Analysis of Pathogens in Florida Gulf Coastal Waters Following Hurricane Ian.</title>
        <authorList>
            <person name="Brumfield K.D."/>
        </authorList>
    </citation>
    <scope>NUCLEOTIDE SEQUENCE</scope>
    <source>
        <strain evidence="1">WBS2B-138</strain>
    </source>
</reference>
<dbReference type="AlphaFoldDB" id="A0AAW8PXY9"/>
<name>A0AAW8PXY9_VIBPH</name>
<organism evidence="1 2">
    <name type="scientific">Vibrio parahaemolyticus</name>
    <dbReference type="NCBI Taxonomy" id="670"/>
    <lineage>
        <taxon>Bacteria</taxon>
        <taxon>Pseudomonadati</taxon>
        <taxon>Pseudomonadota</taxon>
        <taxon>Gammaproteobacteria</taxon>
        <taxon>Vibrionales</taxon>
        <taxon>Vibrionaceae</taxon>
        <taxon>Vibrio</taxon>
    </lineage>
</organism>
<accession>A0AAW8PXY9</accession>
<protein>
    <submittedName>
        <fullName evidence="1">Uncharacterized protein</fullName>
    </submittedName>
</protein>
<gene>
    <name evidence="1" type="ORF">QX249_09505</name>
</gene>
<dbReference type="Proteomes" id="UP001253193">
    <property type="component" value="Unassembled WGS sequence"/>
</dbReference>
<dbReference type="RefSeq" id="WP_311019672.1">
    <property type="nucleotide sequence ID" value="NZ_JAUHGG010000003.1"/>
</dbReference>
<dbReference type="EMBL" id="JAUHGG010000003">
    <property type="protein sequence ID" value="MDS1820891.1"/>
    <property type="molecule type" value="Genomic_DNA"/>
</dbReference>
<proteinExistence type="predicted"/>